<proteinExistence type="predicted"/>
<evidence type="ECO:0000259" key="2">
    <source>
        <dbReference type="PROSITE" id="PS51898"/>
    </source>
</evidence>
<dbReference type="AlphaFoldDB" id="A0A2T5J0G9"/>
<dbReference type="Proteomes" id="UP000244223">
    <property type="component" value="Unassembled WGS sequence"/>
</dbReference>
<dbReference type="GO" id="GO:0006310">
    <property type="term" value="P:DNA recombination"/>
    <property type="evidence" value="ECO:0007669"/>
    <property type="project" value="UniProtKB-KW"/>
</dbReference>
<dbReference type="PROSITE" id="PS51898">
    <property type="entry name" value="TYR_RECOMBINASE"/>
    <property type="match status" value="1"/>
</dbReference>
<dbReference type="InterPro" id="IPR013762">
    <property type="entry name" value="Integrase-like_cat_sf"/>
</dbReference>
<dbReference type="RefSeq" id="WP_107865342.1">
    <property type="nucleotide sequence ID" value="NZ_QAON01000005.1"/>
</dbReference>
<gene>
    <name evidence="3" type="ORF">C8N29_105154</name>
</gene>
<feature type="domain" description="Tyr recombinase" evidence="2">
    <location>
        <begin position="169"/>
        <end position="353"/>
    </location>
</feature>
<keyword evidence="4" id="KW-1185">Reference proteome</keyword>
<dbReference type="EMBL" id="QAON01000005">
    <property type="protein sequence ID" value="PTQ89827.1"/>
    <property type="molecule type" value="Genomic_DNA"/>
</dbReference>
<evidence type="ECO:0000313" key="3">
    <source>
        <dbReference type="EMBL" id="PTQ89827.1"/>
    </source>
</evidence>
<sequence>MGRKRTIDRHLPERVYFKHGAYYYHARDEEAARIGKKWTRLGTTISEMYASLSKLHQDSELLKTKPITMRELFDRYARDVITTKKPATQRSNLNSLKFLRAFFDEMNITEVESHHCFEYRDIRSKKAVIGANRDIEILSHAFSKAIEWGCLRNEAHPTRGLIIKNTPNIRDRYVEDDELNAFKQCISQFLQVYIDLKILTGLSKSDLLSLKLSDLKNDGIHYQRIKTTGRGAKRKVIMWTTELVDAVNAAKELRRRIGTDYLFCTKDGEAYIKEDGTTSGFDSIWQRAMTKALSLGVIAERFTEHDLRAKTGSDIETLEEAQTLLDHTNSAITNRVYRRKIVKVMPLQKVKKH</sequence>
<accession>A0A2T5J0G9</accession>
<evidence type="ECO:0000313" key="4">
    <source>
        <dbReference type="Proteomes" id="UP000244223"/>
    </source>
</evidence>
<dbReference type="InterPro" id="IPR011010">
    <property type="entry name" value="DNA_brk_join_enz"/>
</dbReference>
<reference evidence="3 4" key="1">
    <citation type="submission" date="2018-04" db="EMBL/GenBank/DDBJ databases">
        <title>Genomic Encyclopedia of Archaeal and Bacterial Type Strains, Phase II (KMG-II): from individual species to whole genera.</title>
        <authorList>
            <person name="Goeker M."/>
        </authorList>
    </citation>
    <scope>NUCLEOTIDE SEQUENCE [LARGE SCALE GENOMIC DNA]</scope>
    <source>
        <strain evidence="3 4">DSM 5822</strain>
    </source>
</reference>
<dbReference type="Gene3D" id="1.10.443.10">
    <property type="entry name" value="Intergrase catalytic core"/>
    <property type="match status" value="1"/>
</dbReference>
<name>A0A2T5J0G9_9GAMM</name>
<dbReference type="SUPFAM" id="SSF56349">
    <property type="entry name" value="DNA breaking-rejoining enzymes"/>
    <property type="match status" value="1"/>
</dbReference>
<dbReference type="GO" id="GO:0015074">
    <property type="term" value="P:DNA integration"/>
    <property type="evidence" value="ECO:0007669"/>
    <property type="project" value="InterPro"/>
</dbReference>
<organism evidence="3 4">
    <name type="scientific">Agitococcus lubricus</name>
    <dbReference type="NCBI Taxonomy" id="1077255"/>
    <lineage>
        <taxon>Bacteria</taxon>
        <taxon>Pseudomonadati</taxon>
        <taxon>Pseudomonadota</taxon>
        <taxon>Gammaproteobacteria</taxon>
        <taxon>Moraxellales</taxon>
        <taxon>Moraxellaceae</taxon>
        <taxon>Agitococcus</taxon>
    </lineage>
</organism>
<dbReference type="Pfam" id="PF00589">
    <property type="entry name" value="Phage_integrase"/>
    <property type="match status" value="1"/>
</dbReference>
<evidence type="ECO:0000256" key="1">
    <source>
        <dbReference type="ARBA" id="ARBA00023172"/>
    </source>
</evidence>
<protein>
    <submittedName>
        <fullName evidence="3">Phage integrase family protein</fullName>
    </submittedName>
</protein>
<dbReference type="GO" id="GO:0003677">
    <property type="term" value="F:DNA binding"/>
    <property type="evidence" value="ECO:0007669"/>
    <property type="project" value="InterPro"/>
</dbReference>
<comment type="caution">
    <text evidence="3">The sequence shown here is derived from an EMBL/GenBank/DDBJ whole genome shotgun (WGS) entry which is preliminary data.</text>
</comment>
<keyword evidence="1" id="KW-0233">DNA recombination</keyword>
<dbReference type="OrthoDB" id="6173494at2"/>
<dbReference type="InterPro" id="IPR002104">
    <property type="entry name" value="Integrase_catalytic"/>
</dbReference>